<dbReference type="Gene3D" id="3.30.70.60">
    <property type="match status" value="1"/>
</dbReference>
<feature type="transmembrane region" description="Helical" evidence="1">
    <location>
        <begin position="7"/>
        <end position="30"/>
    </location>
</feature>
<evidence type="ECO:0000256" key="1">
    <source>
        <dbReference type="SAM" id="Phobius"/>
    </source>
</evidence>
<reference evidence="2 3" key="1">
    <citation type="journal article" date="2016" name="Nat. Commun.">
        <title>Thousands of microbial genomes shed light on interconnected biogeochemical processes in an aquifer system.</title>
        <authorList>
            <person name="Anantharaman K."/>
            <person name="Brown C.T."/>
            <person name="Hug L.A."/>
            <person name="Sharon I."/>
            <person name="Castelle C.J."/>
            <person name="Probst A.J."/>
            <person name="Thomas B.C."/>
            <person name="Singh A."/>
            <person name="Wilkins M.J."/>
            <person name="Karaoz U."/>
            <person name="Brodie E.L."/>
            <person name="Williams K.H."/>
            <person name="Hubbard S.S."/>
            <person name="Banfield J.F."/>
        </authorList>
    </citation>
    <scope>NUCLEOTIDE SEQUENCE [LARGE SCALE GENOMIC DNA]</scope>
</reference>
<evidence type="ECO:0000313" key="2">
    <source>
        <dbReference type="EMBL" id="OHA68967.1"/>
    </source>
</evidence>
<organism evidence="2 3">
    <name type="scientific">Candidatus Wildermuthbacteria bacterium RIFCSPHIGHO2_02_FULL_47_17</name>
    <dbReference type="NCBI Taxonomy" id="1802452"/>
    <lineage>
        <taxon>Bacteria</taxon>
        <taxon>Candidatus Wildermuthiibacteriota</taxon>
    </lineage>
</organism>
<keyword evidence="1" id="KW-1133">Transmembrane helix</keyword>
<dbReference type="InterPro" id="IPR014717">
    <property type="entry name" value="Transl_elong_EF1B/ribsomal_bS6"/>
</dbReference>
<sequence length="174" mass="19535">MTPSQKLYGFIGLVALPLALYAIFVLGFLWGGINKNAQELTSARAELARNEAMFKVLEDFQKTLRGMGADSKRIDELFIDKDIPLDFSLFLQNLAKDNNLSSELSSGGSGAPKKEPWDFINFQIALEGNFRDVFRFIDQLEKAPYLIEIQGLRISSSATEKMVRAYLSLKVFAK</sequence>
<keyword evidence="1" id="KW-0812">Transmembrane</keyword>
<comment type="caution">
    <text evidence="2">The sequence shown here is derived from an EMBL/GenBank/DDBJ whole genome shotgun (WGS) entry which is preliminary data.</text>
</comment>
<proteinExistence type="predicted"/>
<accession>A0A1G2R8E0</accession>
<dbReference type="EMBL" id="MHTX01000003">
    <property type="protein sequence ID" value="OHA68967.1"/>
    <property type="molecule type" value="Genomic_DNA"/>
</dbReference>
<dbReference type="Proteomes" id="UP000179258">
    <property type="component" value="Unassembled WGS sequence"/>
</dbReference>
<evidence type="ECO:0000313" key="3">
    <source>
        <dbReference type="Proteomes" id="UP000179258"/>
    </source>
</evidence>
<keyword evidence="1" id="KW-0472">Membrane</keyword>
<protein>
    <submittedName>
        <fullName evidence="2">Uncharacterized protein</fullName>
    </submittedName>
</protein>
<gene>
    <name evidence="2" type="ORF">A3D59_00815</name>
</gene>
<dbReference type="AlphaFoldDB" id="A0A1G2R8E0"/>
<name>A0A1G2R8E0_9BACT</name>